<dbReference type="InterPro" id="IPR011990">
    <property type="entry name" value="TPR-like_helical_dom_sf"/>
</dbReference>
<dbReference type="Gene3D" id="1.25.40.10">
    <property type="entry name" value="Tetratricopeptide repeat domain"/>
    <property type="match status" value="1"/>
</dbReference>
<evidence type="ECO:0000256" key="1">
    <source>
        <dbReference type="PROSITE-ProRule" id="PRU00339"/>
    </source>
</evidence>
<evidence type="ECO:0008006" key="4">
    <source>
        <dbReference type="Google" id="ProtNLM"/>
    </source>
</evidence>
<protein>
    <recommendedName>
        <fullName evidence="4">Tetratricopeptide repeat protein</fullName>
    </recommendedName>
</protein>
<dbReference type="Proteomes" id="UP001279681">
    <property type="component" value="Unassembled WGS sequence"/>
</dbReference>
<feature type="repeat" description="TPR" evidence="1">
    <location>
        <begin position="31"/>
        <end position="64"/>
    </location>
</feature>
<name>A0ABU4W9P4_9FUSO</name>
<keyword evidence="3" id="KW-1185">Reference proteome</keyword>
<dbReference type="EMBL" id="JAVIKH010000008">
    <property type="protein sequence ID" value="MDX8336241.1"/>
    <property type="molecule type" value="Genomic_DNA"/>
</dbReference>
<dbReference type="Pfam" id="PF13181">
    <property type="entry name" value="TPR_8"/>
    <property type="match status" value="2"/>
</dbReference>
<reference evidence="3" key="1">
    <citation type="submission" date="2023-07" db="EMBL/GenBank/DDBJ databases">
        <authorList>
            <person name="Colorado M.A."/>
            <person name="Villamil L.M."/>
            <person name="Melo J.F."/>
            <person name="Rodriguez J.A."/>
            <person name="Ruiz R.Y."/>
        </authorList>
    </citation>
    <scope>NUCLEOTIDE SEQUENCE [LARGE SCALE GENOMIC DNA]</scope>
    <source>
        <strain evidence="3">C33</strain>
    </source>
</reference>
<dbReference type="RefSeq" id="WP_320313646.1">
    <property type="nucleotide sequence ID" value="NZ_JAVIKH010000008.1"/>
</dbReference>
<gene>
    <name evidence="2" type="ORF">RFV38_07005</name>
</gene>
<evidence type="ECO:0000313" key="3">
    <source>
        <dbReference type="Proteomes" id="UP001279681"/>
    </source>
</evidence>
<dbReference type="InterPro" id="IPR019734">
    <property type="entry name" value="TPR_rpt"/>
</dbReference>
<organism evidence="2 3">
    <name type="scientific">Candidatus Cetobacterium colombiensis</name>
    <dbReference type="NCBI Taxonomy" id="3073100"/>
    <lineage>
        <taxon>Bacteria</taxon>
        <taxon>Fusobacteriati</taxon>
        <taxon>Fusobacteriota</taxon>
        <taxon>Fusobacteriia</taxon>
        <taxon>Fusobacteriales</taxon>
        <taxon>Fusobacteriaceae</taxon>
        <taxon>Cetobacterium</taxon>
    </lineage>
</organism>
<dbReference type="SUPFAM" id="SSF48452">
    <property type="entry name" value="TPR-like"/>
    <property type="match status" value="1"/>
</dbReference>
<dbReference type="PROSITE" id="PS50005">
    <property type="entry name" value="TPR"/>
    <property type="match status" value="1"/>
</dbReference>
<evidence type="ECO:0000313" key="2">
    <source>
        <dbReference type="EMBL" id="MDX8336241.1"/>
    </source>
</evidence>
<accession>A0ABU4W9P4</accession>
<sequence length="262" mass="31135">MWKYLFLVFILVGCSNNSVIKTTKQTKQKDEKYLLLKGANLYSLNKKSEALKVYQQVLKLNKQNQIALREKAIIEAQLGNINQAEKDLELALKIDSTDNLILKNLAYLNFEKKNYNKSSEYLNRISLDFRNDQDYYILGYIEFINKNYVNSLKYYEYVNSEEIFNKTLFFESYLKNLKQLKITSENSYLKLEDKIKYNKKNTIKLVEYYETNFINTNFSERVLKNYLVYNEVDIDIINKLASIYDKNGNKENYKKVLNLISN</sequence>
<dbReference type="SMART" id="SM00028">
    <property type="entry name" value="TPR"/>
    <property type="match status" value="2"/>
</dbReference>
<comment type="caution">
    <text evidence="2">The sequence shown here is derived from an EMBL/GenBank/DDBJ whole genome shotgun (WGS) entry which is preliminary data.</text>
</comment>
<proteinExistence type="predicted"/>
<keyword evidence="1" id="KW-0802">TPR repeat</keyword>